<proteinExistence type="predicted"/>
<dbReference type="Proteomes" id="UP001356427">
    <property type="component" value="Unassembled WGS sequence"/>
</dbReference>
<reference evidence="1 2" key="1">
    <citation type="submission" date="2021-04" db="EMBL/GenBank/DDBJ databases">
        <authorList>
            <person name="De Guttry C."/>
            <person name="Zahm M."/>
            <person name="Klopp C."/>
            <person name="Cabau C."/>
            <person name="Louis A."/>
            <person name="Berthelot C."/>
            <person name="Parey E."/>
            <person name="Roest Crollius H."/>
            <person name="Montfort J."/>
            <person name="Robinson-Rechavi M."/>
            <person name="Bucao C."/>
            <person name="Bouchez O."/>
            <person name="Gislard M."/>
            <person name="Lluch J."/>
            <person name="Milhes M."/>
            <person name="Lampietro C."/>
            <person name="Lopez Roques C."/>
            <person name="Donnadieu C."/>
            <person name="Braasch I."/>
            <person name="Desvignes T."/>
            <person name="Postlethwait J."/>
            <person name="Bobe J."/>
            <person name="Wedekind C."/>
            <person name="Guiguen Y."/>
        </authorList>
    </citation>
    <scope>NUCLEOTIDE SEQUENCE [LARGE SCALE GENOMIC DNA]</scope>
    <source>
        <strain evidence="1">Cs_M1</strain>
        <tissue evidence="1">Blood</tissue>
    </source>
</reference>
<accession>A0AAN8MBS7</accession>
<evidence type="ECO:0000313" key="2">
    <source>
        <dbReference type="Proteomes" id="UP001356427"/>
    </source>
</evidence>
<comment type="caution">
    <text evidence="1">The sequence shown here is derived from an EMBL/GenBank/DDBJ whole genome shotgun (WGS) entry which is preliminary data.</text>
</comment>
<protein>
    <submittedName>
        <fullName evidence="1">Uncharacterized protein</fullName>
    </submittedName>
</protein>
<dbReference type="AlphaFoldDB" id="A0AAN8MBS7"/>
<evidence type="ECO:0000313" key="1">
    <source>
        <dbReference type="EMBL" id="KAK6328275.1"/>
    </source>
</evidence>
<keyword evidence="2" id="KW-1185">Reference proteome</keyword>
<sequence length="123" mass="13430">MPPGRVAGRAAATMRGRARSDVTRTMMAMTTATPRNAIASKMTTKTAPSPLVMDPLTTHRTATSTNTLVLASVDPMETPTDVLLMDCTMTLDSRFSLFDQTNRTILEILFKKINGNRKVILNS</sequence>
<organism evidence="1 2">
    <name type="scientific">Coregonus suidteri</name>
    <dbReference type="NCBI Taxonomy" id="861788"/>
    <lineage>
        <taxon>Eukaryota</taxon>
        <taxon>Metazoa</taxon>
        <taxon>Chordata</taxon>
        <taxon>Craniata</taxon>
        <taxon>Vertebrata</taxon>
        <taxon>Euteleostomi</taxon>
        <taxon>Actinopterygii</taxon>
        <taxon>Neopterygii</taxon>
        <taxon>Teleostei</taxon>
        <taxon>Protacanthopterygii</taxon>
        <taxon>Salmoniformes</taxon>
        <taxon>Salmonidae</taxon>
        <taxon>Coregoninae</taxon>
        <taxon>Coregonus</taxon>
    </lineage>
</organism>
<gene>
    <name evidence="1" type="ORF">J4Q44_G00002530</name>
</gene>
<name>A0AAN8MBS7_9TELE</name>
<dbReference type="EMBL" id="JAGTTL010000001">
    <property type="protein sequence ID" value="KAK6328275.1"/>
    <property type="molecule type" value="Genomic_DNA"/>
</dbReference>